<dbReference type="Pfam" id="PF18413">
    <property type="entry name" value="Neuraminidase"/>
    <property type="match status" value="1"/>
</dbReference>
<dbReference type="InterPro" id="IPR008969">
    <property type="entry name" value="CarboxyPept-like_regulatory"/>
</dbReference>
<sequence>MTLELDRTGSATAAPAEGTRTVRGTVTFAGGRGIAGRTVIAWHKRLRGESELGRTVTGADGGYEITYPPGGTPVDLLVRVYAQDGTTVAAESPVIFSAGEVESVPLTVDGGPLATWSEYEQMMQELQPHLGGVQLADLAQRTGQRDLSLLAGKVKRPAEQLAALVVAHKLARRTGLQPEVHYGYVRQQLPTNLSALLATEPEVRVRALEEAVRQRIVPGVLHDRIEQIETAFRAAAAKYGAGPAPIAKLLGGLLDQPADRETFLARYAAHVDDAARDRAETDPARFWTQLAGDPRLGPKVPELQFTMQVAALTGGHAPLVNRLRAMRSAGEAPAFRHLAKLGVADWKTVITSQPVPAADQVPAEITGADHATRVTRYAETLERIVTDAMPTQVLAYRAQADQTRAAGLRAFWTNVTARGVVFELGAVKVESFLAAHPELLQGVTDTEAVTRELRATQRVFNLTRRHTETAALLDAGLTSATDIAKLNHDDFVERYGHVFPDADRAGQVHARAATVAASAMATVAAYSPQYNTVDVASVLTPNAVDVPTLTSLFGSLDACACEHCKSVAGPAAYYAEILEFLSQRGAESPFGNALKVMLARRPDLGDIELTCENTNTELPYIDLVNEVLEQAVAPFAPFTVPVALAADLDLRKVPDPIRAPFAQAGYPLSAGQVVYVVLKGQRWHLSDGSVRFDLSRGSTMSTTITVTAMTYQTGADAGRLAASPEHVNTRAYDVLRSSVFPLDLPLDLWRAETAAMLGHFGADRASLLTEFAPSSPWTAFNRPEVVGERLGLAPAERVLLTGGMPVRAATTGPLTALSDLRTVDGVALTAGQLVLVKDQTDQSQNGVYTVSAGAWSRADAPGLVAVAEGTANQVTTWRLVPTATGHRGERVMPWHFYGLAQTGNPVEVFNGSSMPVVQQLDWLSALTWVTKVVDRLAVSYEELVELLTTRYVNPDAAVRIVSAQSTDPTTGELWKLKLTGVTETFLARLHLFVRLWRRLGWTTTELDATLAVFQGAPAQPFTLTVLRGCLAVQLLATRLGLTREQVLTFWSPLPVTGPDPLYQRLFTNPAVVDPVNPAFVPVNGAVSVAAEPPANRATLAAALGVNDGELAILLAALAPIGPLDLAKLSGLYRHVLLARGLGLSVGDLLTFKAMTGLTDVFLPQNPHNVLFLAELLDRVAAAGTSVAELDHLLHHRGSAATTPADSAITAVLDDVRTAVRALHEQDTAVVDREGTALRSRLAALGWPDELIDDLLVALSPDAVYSASLASLPPGFQVPADLRGRVEWAQGVLRVTGPLTVAERELLSAAAPTATAFLAAVKQIFAAARSAVTRLAVRWPTFHAPLKGLPAGVVFPAEIKARVFYDAPARRLCFRGAMTAADRRLLHSLSTEGFYRAAVEELYAAVAQYQPEPGNVLVSTADAARLFDEPVMILQRYAIVLARVLAFVRVEQGTEIVVQHLAEALAVPTHTVRALLTGTLHAGTAAEQFAIADLLEPAYLDSEPETTITAAGFPHQFATVRRLAKTHRLTGLLRLQPGQLHWLGMPGVPVRPAHWLSVTPVSTGWLHPDELAVTEPVDPSPARFAAWLRLVDLAAVRDRVPGGADTVERMFADARATGATTATVLGGLATRTGWVTADLTALAAKPVLDLTAVDRFADETALARLIPAIGRITRLGASVAQTVAFTAPALTAADARAAVQLVRARSTVDEWPRVARPLRDRLREIQRKALVSYLVTNPDPAKGQHWRDANGLYGHFLIDTEMSACATTSRLKQAISSAQQFVQRCLLGLETGPKMTNSGWRDWPWMKQYRVWEAARKVFLFPENWIEPELRADRSPLFRAAEAELGQDDVTSEAAERVVAGYIHKLSMIARLEIAGIYRVGSSDIHVFGRVPGTPTPLFYHRRFLGGRWTAWEPVDLDITERHILPVVWKDRLFLFWPVYTETPVPVYGGSGPVPDPSPNELDIQLAWSEYVDGKWQPRRITTQRVRSDLGAVGPRGDHLFWTEKGSTDLQIWFDSKIAGTPRDGWRFSGPEGFVQPIEHEPIRVYPPANTHEDGTDFVQLVEPYGWDNLYLPKDDTAYPDATYTLTFKETPGRYALSYPHQYHGLRPDRPFFFSDDERTYYVTSRAVTVNLAPAADPARVDPAAIDRVRRHYYLGLDEDLEEDLDGASVQDPAGHTVDDGRLDAPQQLVVAATQQRRYLFQPHFHGRIANLVQGMSSGGPTNALSRTIQLGETENFDTRYDPTAVVDAPYPVEDIDFTYGGGYALYNWELFFHLPLLIADRLSANQRFEEAQRWLHLIFDPTDNSTLKAPQKYWQTKPLHKLSNATILNDRIDKILKMLAGGNPPDGLIDEVDQWRDSPFDPHAIARLRPTAYAKNVVMRYLDNLIAWGDQLFRRDTLESVNEATQLYVLAAQILGPRPSLIPPRAVPQVQTYSTLELDLGTLSNELVDIEYLFGSVRPDTVVANPNTPPVPLPKTLYFGVPANDRLLGYWDTVADRLFKIRHCMNVDGVDRRLPLFESPIDPALLVQASAAGADIANAVADAAAPQPVYRFRALAAKAVELSQHVQQLGASLTQVLEKRDAEDLAALRAGQETTLLRTMEQIRVQQVEAATRQLETLRAARDQAMVRYVHYQRLQGVAQLHRPGEGEEIQEVAAPTKAAVVNGEGTKMIASEQQQLDELATAHRFQDSAHGWEAAAILSYYIPDLSIATLPWGVGGSVKLGISGSALGPALQAMASRERAGASKHADGSARAAIVAGLVHRETEMVLQQNLAGKELMQIDKQLAEAAVRVRIATDELAGHRSQMEQARGTEEFLHSKYTNAELYNWMIGRTAQAYFAGYQLAFDVAKRAERAYRFELGVDGSSFVQYSYWDSLRKGLLAGEALHRDIQRMQVSYLDLNRREHEMTKHISLASLHPEGLVALRRQGNCYLELPEALFDLDQPGHHLRRIKSVSVTIPCTTGPYTNVTARLTLLANRTRVSAAVSPGYAWTGPEDQRFRSDSGGVQSIVTSTGYEDAGMFQTNFDDERYLPFEGAGAIGAWRIELPDTFRQFDYESISDVILHVRYTARDGGAQLRAAAKADLAAAITSMPVGEGAAGLYRMVSGRTDLGDGWPRFLHPDGAAPHILTVPLGRDRFPAHVRDRALKVNAAAVFVRLADGLTYDPADPIELRLTGPAGPPAELSLAVSPAELGGLPAAGTAFAQGVPVSAETPWRLEIRSIPAALAETVTIGGTTVTRFKEGVLADVGVVFGYTF</sequence>
<proteinExistence type="predicted"/>
<dbReference type="InterPro" id="IPR018003">
    <property type="entry name" value="Insecticidal_toxin/plasmid_vir"/>
</dbReference>
<dbReference type="Pfam" id="PF20220">
    <property type="entry name" value="ABC_toxin_N"/>
    <property type="match status" value="1"/>
</dbReference>
<keyword evidence="1" id="KW-0843">Virulence</keyword>
<dbReference type="InterPro" id="IPR041079">
    <property type="entry name" value="Neuraminidase-like"/>
</dbReference>
<gene>
    <name evidence="5" type="ORF">Dfulv_22190</name>
</gene>
<evidence type="ECO:0000313" key="5">
    <source>
        <dbReference type="EMBL" id="UWP86803.1"/>
    </source>
</evidence>
<reference evidence="5" key="2">
    <citation type="submission" date="2022-09" db="EMBL/GenBank/DDBJ databases">
        <title>Biosynthetic gene clusters of Dactylosporangioum fulvum.</title>
        <authorList>
            <person name="Caradec T."/>
        </authorList>
    </citation>
    <scope>NUCLEOTIDE SEQUENCE</scope>
    <source>
        <strain evidence="5">NRRL B-16292</strain>
    </source>
</reference>
<dbReference type="InterPro" id="IPR040840">
    <property type="entry name" value="TcA_TcB_BD"/>
</dbReference>
<organism evidence="5 6">
    <name type="scientific">Dactylosporangium fulvum</name>
    <dbReference type="NCBI Taxonomy" id="53359"/>
    <lineage>
        <taxon>Bacteria</taxon>
        <taxon>Bacillati</taxon>
        <taxon>Actinomycetota</taxon>
        <taxon>Actinomycetes</taxon>
        <taxon>Micromonosporales</taxon>
        <taxon>Micromonosporaceae</taxon>
        <taxon>Dactylosporangium</taxon>
    </lineage>
</organism>
<dbReference type="SUPFAM" id="SSF49464">
    <property type="entry name" value="Carboxypeptidase regulatory domain-like"/>
    <property type="match status" value="1"/>
</dbReference>
<keyword evidence="6" id="KW-1185">Reference proteome</keyword>
<evidence type="ECO:0000259" key="4">
    <source>
        <dbReference type="Pfam" id="PF20220"/>
    </source>
</evidence>
<reference evidence="5" key="1">
    <citation type="submission" date="2021-04" db="EMBL/GenBank/DDBJ databases">
        <authorList>
            <person name="Hartkoorn R.C."/>
            <person name="Beaudoing E."/>
            <person name="Hot D."/>
        </authorList>
    </citation>
    <scope>NUCLEOTIDE SEQUENCE</scope>
    <source>
        <strain evidence="5">NRRL B-16292</strain>
    </source>
</reference>
<dbReference type="Pfam" id="PF03538">
    <property type="entry name" value="VRP1"/>
    <property type="match status" value="1"/>
</dbReference>
<evidence type="ECO:0000259" key="3">
    <source>
        <dbReference type="Pfam" id="PF18413"/>
    </source>
</evidence>
<dbReference type="Pfam" id="PF18276">
    <property type="entry name" value="TcA_TcB_BD"/>
    <property type="match status" value="1"/>
</dbReference>
<feature type="domain" description="Neuraminidase-like" evidence="3">
    <location>
        <begin position="1881"/>
        <end position="1986"/>
    </location>
</feature>
<evidence type="ECO:0000256" key="1">
    <source>
        <dbReference type="ARBA" id="ARBA00023026"/>
    </source>
</evidence>
<dbReference type="EMBL" id="CP073720">
    <property type="protein sequence ID" value="UWP86803.1"/>
    <property type="molecule type" value="Genomic_DNA"/>
</dbReference>
<feature type="domain" description="ABC toxin N-terminal" evidence="4">
    <location>
        <begin position="1719"/>
        <end position="1839"/>
    </location>
</feature>
<evidence type="ECO:0000259" key="2">
    <source>
        <dbReference type="Pfam" id="PF18276"/>
    </source>
</evidence>
<dbReference type="InterPro" id="IPR046839">
    <property type="entry name" value="ABC_toxin_N"/>
</dbReference>
<protein>
    <submittedName>
        <fullName evidence="5">Neuraminidase-like domain-containing protein</fullName>
    </submittedName>
</protein>
<feature type="domain" description="Tc toxin complex TcA C-terminal TcB-binding" evidence="2">
    <location>
        <begin position="2782"/>
        <end position="3067"/>
    </location>
</feature>
<name>A0ABY5WDD1_9ACTN</name>
<dbReference type="Proteomes" id="UP001059617">
    <property type="component" value="Chromosome"/>
</dbReference>
<accession>A0ABY5WDD1</accession>
<evidence type="ECO:0000313" key="6">
    <source>
        <dbReference type="Proteomes" id="UP001059617"/>
    </source>
</evidence>
<dbReference type="RefSeq" id="WP_259866344.1">
    <property type="nucleotide sequence ID" value="NZ_BAAAST010000004.1"/>
</dbReference>